<reference evidence="1" key="1">
    <citation type="submission" date="2023-07" db="EMBL/GenBank/DDBJ databases">
        <title>draft genome sequence of fig (Ficus carica).</title>
        <authorList>
            <person name="Takahashi T."/>
            <person name="Nishimura K."/>
        </authorList>
    </citation>
    <scope>NUCLEOTIDE SEQUENCE</scope>
</reference>
<comment type="caution">
    <text evidence="1">The sequence shown here is derived from an EMBL/GenBank/DDBJ whole genome shotgun (WGS) entry which is preliminary data.</text>
</comment>
<gene>
    <name evidence="1" type="ORF">TIFTF001_020217</name>
</gene>
<keyword evidence="2" id="KW-1185">Reference proteome</keyword>
<proteinExistence type="predicted"/>
<dbReference type="AlphaFoldDB" id="A0AA88ARC8"/>
<sequence>MWIWGRQRVTTLVPDLGGSWVPVPDDRRILNLCSRFSLNLEPPQTNRHAIHRSLPNLKSLHTNLGDPLLLAGSQTSADASHRISNRLAIWIPSISLSPSSIATAMDLCLGTLPTWRRDMVGLSFASPSDFSFSDVVGLGQRWRSSLYFMIAILVFG</sequence>
<dbReference type="EMBL" id="BTGU01000036">
    <property type="protein sequence ID" value="GMN51058.1"/>
    <property type="molecule type" value="Genomic_DNA"/>
</dbReference>
<dbReference type="Proteomes" id="UP001187192">
    <property type="component" value="Unassembled WGS sequence"/>
</dbReference>
<evidence type="ECO:0000313" key="2">
    <source>
        <dbReference type="Proteomes" id="UP001187192"/>
    </source>
</evidence>
<organism evidence="1 2">
    <name type="scientific">Ficus carica</name>
    <name type="common">Common fig</name>
    <dbReference type="NCBI Taxonomy" id="3494"/>
    <lineage>
        <taxon>Eukaryota</taxon>
        <taxon>Viridiplantae</taxon>
        <taxon>Streptophyta</taxon>
        <taxon>Embryophyta</taxon>
        <taxon>Tracheophyta</taxon>
        <taxon>Spermatophyta</taxon>
        <taxon>Magnoliopsida</taxon>
        <taxon>eudicotyledons</taxon>
        <taxon>Gunneridae</taxon>
        <taxon>Pentapetalae</taxon>
        <taxon>rosids</taxon>
        <taxon>fabids</taxon>
        <taxon>Rosales</taxon>
        <taxon>Moraceae</taxon>
        <taxon>Ficeae</taxon>
        <taxon>Ficus</taxon>
    </lineage>
</organism>
<name>A0AA88ARC8_FICCA</name>
<accession>A0AA88ARC8</accession>
<protein>
    <submittedName>
        <fullName evidence="1">Uncharacterized protein</fullName>
    </submittedName>
</protein>
<evidence type="ECO:0000313" key="1">
    <source>
        <dbReference type="EMBL" id="GMN51058.1"/>
    </source>
</evidence>